<dbReference type="Pfam" id="PF00226">
    <property type="entry name" value="DnaJ"/>
    <property type="match status" value="1"/>
</dbReference>
<dbReference type="Proteomes" id="UP000315369">
    <property type="component" value="Unassembled WGS sequence"/>
</dbReference>
<dbReference type="SUPFAM" id="SSF49493">
    <property type="entry name" value="HSP40/DnaJ peptide-binding domain"/>
    <property type="match status" value="2"/>
</dbReference>
<name>A0A540WZA2_9BACT</name>
<dbReference type="GO" id="GO:0051082">
    <property type="term" value="F:unfolded protein binding"/>
    <property type="evidence" value="ECO:0007669"/>
    <property type="project" value="InterPro"/>
</dbReference>
<feature type="region of interest" description="Disordered" evidence="8">
    <location>
        <begin position="121"/>
        <end position="154"/>
    </location>
</feature>
<dbReference type="GO" id="GO:0005737">
    <property type="term" value="C:cytoplasm"/>
    <property type="evidence" value="ECO:0007669"/>
    <property type="project" value="TreeGrafter"/>
</dbReference>
<sequence length="337" mass="36495">MADDYYQILGVDRTASEEAIKKSYRKLARKYHPDVNPNNKGAEEKFKQLGNAFEVLSDPKKRKLYDEFGEDAEKIGFDEKKAEAYRQYRAAASRGGAGGIPYEGEDFDLGDLFNDLFGGRRGAGGSSPGGFDPGEVFNRGRRRPPMGPERGNDLSTQVRVTLGEAVNGAERSLSVTRPGRGGTGPDEPSRLTVKIPAGVQTGSKVRLAGQGAPGLRGGPPGDLFIETEVLEHPLVRREGDDLHVDLPVTVSEAMFGAEVRVPTFQGEVTVKVPSASQSGRQMRLKGRGVPSLKGGTPGDLYLHLQVKVPDTDTPETRAAAETLSKAYRDDVRRELTL</sequence>
<reference evidence="10 11" key="1">
    <citation type="submission" date="2019-06" db="EMBL/GenBank/DDBJ databases">
        <authorList>
            <person name="Livingstone P."/>
            <person name="Whitworth D."/>
        </authorList>
    </citation>
    <scope>NUCLEOTIDE SEQUENCE [LARGE SCALE GENOMIC DNA]</scope>
    <source>
        <strain evidence="10 11">AM401</strain>
    </source>
</reference>
<dbReference type="PROSITE" id="PS50076">
    <property type="entry name" value="DNAJ_2"/>
    <property type="match status" value="1"/>
</dbReference>
<dbReference type="EMBL" id="VIFM01000072">
    <property type="protein sequence ID" value="TQF14290.1"/>
    <property type="molecule type" value="Genomic_DNA"/>
</dbReference>
<dbReference type="InterPro" id="IPR036869">
    <property type="entry name" value="J_dom_sf"/>
</dbReference>
<dbReference type="OrthoDB" id="9779889at2"/>
<dbReference type="Gene3D" id="2.60.260.20">
    <property type="entry name" value="Urease metallochaperone UreE, N-terminal domain"/>
    <property type="match status" value="2"/>
</dbReference>
<keyword evidence="11" id="KW-1185">Reference proteome</keyword>
<evidence type="ECO:0000313" key="11">
    <source>
        <dbReference type="Proteomes" id="UP000315369"/>
    </source>
</evidence>
<evidence type="ECO:0000259" key="9">
    <source>
        <dbReference type="PROSITE" id="PS50076"/>
    </source>
</evidence>
<evidence type="ECO:0000256" key="6">
    <source>
        <dbReference type="ARBA" id="ARBA00023125"/>
    </source>
</evidence>
<dbReference type="CDD" id="cd10747">
    <property type="entry name" value="DnaJ_C"/>
    <property type="match status" value="1"/>
</dbReference>
<dbReference type="PANTHER" id="PTHR43096">
    <property type="entry name" value="DNAJ HOMOLOG 1, MITOCHONDRIAL-RELATED"/>
    <property type="match status" value="1"/>
</dbReference>
<evidence type="ECO:0000313" key="10">
    <source>
        <dbReference type="EMBL" id="TQF14290.1"/>
    </source>
</evidence>
<evidence type="ECO:0000256" key="1">
    <source>
        <dbReference type="ARBA" id="ARBA00022490"/>
    </source>
</evidence>
<keyword evidence="4" id="KW-0863">Zinc-finger</keyword>
<dbReference type="InterPro" id="IPR001623">
    <property type="entry name" value="DnaJ_domain"/>
</dbReference>
<dbReference type="PANTHER" id="PTHR43096:SF52">
    <property type="entry name" value="DNAJ HOMOLOG 1, MITOCHONDRIAL-RELATED"/>
    <property type="match status" value="1"/>
</dbReference>
<dbReference type="PRINTS" id="PR00625">
    <property type="entry name" value="JDOMAIN"/>
</dbReference>
<dbReference type="CDD" id="cd06257">
    <property type="entry name" value="DnaJ"/>
    <property type="match status" value="1"/>
</dbReference>
<dbReference type="FunFam" id="2.60.260.20:FF:000008">
    <property type="entry name" value="Curved DNA-binding protein"/>
    <property type="match status" value="1"/>
</dbReference>
<evidence type="ECO:0000256" key="7">
    <source>
        <dbReference type="ARBA" id="ARBA00023186"/>
    </source>
</evidence>
<keyword evidence="2" id="KW-0479">Metal-binding</keyword>
<keyword evidence="5" id="KW-0862">Zinc</keyword>
<dbReference type="RefSeq" id="WP_141643986.1">
    <property type="nucleotide sequence ID" value="NZ_VIFM01000072.1"/>
</dbReference>
<evidence type="ECO:0000256" key="5">
    <source>
        <dbReference type="ARBA" id="ARBA00022833"/>
    </source>
</evidence>
<dbReference type="InterPro" id="IPR018253">
    <property type="entry name" value="DnaJ_domain_CS"/>
</dbReference>
<keyword evidence="1" id="KW-0963">Cytoplasm</keyword>
<protein>
    <submittedName>
        <fullName evidence="10">J domain-containing protein</fullName>
    </submittedName>
</protein>
<keyword evidence="7" id="KW-0143">Chaperone</keyword>
<feature type="region of interest" description="Disordered" evidence="8">
    <location>
        <begin position="169"/>
        <end position="190"/>
    </location>
</feature>
<dbReference type="PROSITE" id="PS00636">
    <property type="entry name" value="DNAJ_1"/>
    <property type="match status" value="1"/>
</dbReference>
<dbReference type="GO" id="GO:0042026">
    <property type="term" value="P:protein refolding"/>
    <property type="evidence" value="ECO:0007669"/>
    <property type="project" value="TreeGrafter"/>
</dbReference>
<accession>A0A540WZA2</accession>
<gene>
    <name evidence="10" type="ORF">FJV41_19320</name>
</gene>
<feature type="compositionally biased region" description="Gly residues" evidence="8">
    <location>
        <begin position="121"/>
        <end position="132"/>
    </location>
</feature>
<proteinExistence type="predicted"/>
<evidence type="ECO:0000256" key="4">
    <source>
        <dbReference type="ARBA" id="ARBA00022771"/>
    </source>
</evidence>
<feature type="domain" description="J" evidence="9">
    <location>
        <begin position="4"/>
        <end position="69"/>
    </location>
</feature>
<dbReference type="FunFam" id="2.60.260.20:FF:000005">
    <property type="entry name" value="Chaperone protein dnaJ 1, mitochondrial"/>
    <property type="match status" value="1"/>
</dbReference>
<evidence type="ECO:0000256" key="2">
    <source>
        <dbReference type="ARBA" id="ARBA00022723"/>
    </source>
</evidence>
<comment type="caution">
    <text evidence="10">The sequence shown here is derived from an EMBL/GenBank/DDBJ whole genome shotgun (WGS) entry which is preliminary data.</text>
</comment>
<evidence type="ECO:0000256" key="8">
    <source>
        <dbReference type="SAM" id="MobiDB-lite"/>
    </source>
</evidence>
<organism evidence="10 11">
    <name type="scientific">Myxococcus llanfairpwllgwyngyllgogerychwyrndrobwllllantysiliogogogochensis</name>
    <dbReference type="NCBI Taxonomy" id="2590453"/>
    <lineage>
        <taxon>Bacteria</taxon>
        <taxon>Pseudomonadati</taxon>
        <taxon>Myxococcota</taxon>
        <taxon>Myxococcia</taxon>
        <taxon>Myxococcales</taxon>
        <taxon>Cystobacterineae</taxon>
        <taxon>Myxococcaceae</taxon>
        <taxon>Myxococcus</taxon>
    </lineage>
</organism>
<dbReference type="Pfam" id="PF01556">
    <property type="entry name" value="DnaJ_C"/>
    <property type="match status" value="1"/>
</dbReference>
<keyword evidence="6" id="KW-0238">DNA-binding</keyword>
<evidence type="ECO:0000256" key="3">
    <source>
        <dbReference type="ARBA" id="ARBA00022737"/>
    </source>
</evidence>
<dbReference type="GO" id="GO:0003677">
    <property type="term" value="F:DNA binding"/>
    <property type="evidence" value="ECO:0007669"/>
    <property type="project" value="UniProtKB-KW"/>
</dbReference>
<keyword evidence="3" id="KW-0677">Repeat</keyword>
<dbReference type="Gene3D" id="1.10.287.110">
    <property type="entry name" value="DnaJ domain"/>
    <property type="match status" value="1"/>
</dbReference>
<dbReference type="AlphaFoldDB" id="A0A540WZA2"/>
<dbReference type="SMART" id="SM00271">
    <property type="entry name" value="DnaJ"/>
    <property type="match status" value="1"/>
</dbReference>
<dbReference type="InterPro" id="IPR008971">
    <property type="entry name" value="HSP40/DnaJ_pept-bd"/>
</dbReference>
<dbReference type="InterPro" id="IPR002939">
    <property type="entry name" value="DnaJ_C"/>
</dbReference>
<dbReference type="SUPFAM" id="SSF46565">
    <property type="entry name" value="Chaperone J-domain"/>
    <property type="match status" value="1"/>
</dbReference>
<dbReference type="GO" id="GO:0008270">
    <property type="term" value="F:zinc ion binding"/>
    <property type="evidence" value="ECO:0007669"/>
    <property type="project" value="UniProtKB-KW"/>
</dbReference>